<gene>
    <name evidence="1" type="ORF">DSO57_1034831</name>
</gene>
<protein>
    <submittedName>
        <fullName evidence="1">Uncharacterized protein</fullName>
    </submittedName>
</protein>
<proteinExistence type="predicted"/>
<evidence type="ECO:0000313" key="2">
    <source>
        <dbReference type="Proteomes" id="UP001165960"/>
    </source>
</evidence>
<dbReference type="EMBL" id="QTSX02007396">
    <property type="protein sequence ID" value="KAJ9048466.1"/>
    <property type="molecule type" value="Genomic_DNA"/>
</dbReference>
<sequence length="461" mass="53186">MLVSDGAIKAVRVPSHPVDGAGSRTFNNYYLFGLSFIVSGLLVYYLSLPKLLFVYLGFIIVLPMFGIFVLVHSRFGGFPPSSFDLPGKPIEEYMTMNDANLLLYSGRSKIPMDTFIENYIQSKINIKGDCLDMFELRYDWATFEITWNQAVFFLTGFLPEMLCHTSKQDLDQVREHYDRGNDFYSFFLGKPMVYTSGIISDLKKEETIEELQENKLNLVAKKLRLKEGETLLDLGCGWGTFACHAAKYFGVKATGVTLAKEQHKFCLKQAEEYDVSEQTSFLCQDARDIPRKKYDKIACVEMAEHVGVIHFRKFMVQIREMLEDDGLYFMQVSGLRSAWQYEDFVWGLFMNKYIFPGADASTPLNWYIGQLEKAGFEVLSVDTIGCHYSATILRWYKLWISNKAEILDKYGERWFRLWEVFLAWSVIMFRQGTAACYQITSHKNINSFSRYSLVDGKRLVA</sequence>
<reference evidence="1" key="1">
    <citation type="submission" date="2022-04" db="EMBL/GenBank/DDBJ databases">
        <title>Genome of the entomopathogenic fungus Entomophthora muscae.</title>
        <authorList>
            <person name="Elya C."/>
            <person name="Lovett B.R."/>
            <person name="Lee E."/>
            <person name="Macias A.M."/>
            <person name="Hajek A.E."/>
            <person name="De Bivort B.L."/>
            <person name="Kasson M.T."/>
            <person name="De Fine Licht H.H."/>
            <person name="Stajich J.E."/>
        </authorList>
    </citation>
    <scope>NUCLEOTIDE SEQUENCE</scope>
    <source>
        <strain evidence="1">Berkeley</strain>
    </source>
</reference>
<organism evidence="1 2">
    <name type="scientific">Entomophthora muscae</name>
    <dbReference type="NCBI Taxonomy" id="34485"/>
    <lineage>
        <taxon>Eukaryota</taxon>
        <taxon>Fungi</taxon>
        <taxon>Fungi incertae sedis</taxon>
        <taxon>Zoopagomycota</taxon>
        <taxon>Entomophthoromycotina</taxon>
        <taxon>Entomophthoromycetes</taxon>
        <taxon>Entomophthorales</taxon>
        <taxon>Entomophthoraceae</taxon>
        <taxon>Entomophthora</taxon>
    </lineage>
</organism>
<keyword evidence="2" id="KW-1185">Reference proteome</keyword>
<accession>A0ACC2REE1</accession>
<name>A0ACC2REE1_9FUNG</name>
<dbReference type="Proteomes" id="UP001165960">
    <property type="component" value="Unassembled WGS sequence"/>
</dbReference>
<comment type="caution">
    <text evidence="1">The sequence shown here is derived from an EMBL/GenBank/DDBJ whole genome shotgun (WGS) entry which is preliminary data.</text>
</comment>
<evidence type="ECO:0000313" key="1">
    <source>
        <dbReference type="EMBL" id="KAJ9048466.1"/>
    </source>
</evidence>